<dbReference type="Gene3D" id="1.20.5.1930">
    <property type="match status" value="1"/>
</dbReference>
<evidence type="ECO:0000259" key="10">
    <source>
        <dbReference type="Pfam" id="PF07730"/>
    </source>
</evidence>
<evidence type="ECO:0000256" key="4">
    <source>
        <dbReference type="ARBA" id="ARBA00022679"/>
    </source>
</evidence>
<dbReference type="STRING" id="574651.SAMN04487968_103304"/>
<keyword evidence="13" id="KW-1185">Reference proteome</keyword>
<evidence type="ECO:0000259" key="11">
    <source>
        <dbReference type="Pfam" id="PF13796"/>
    </source>
</evidence>
<evidence type="ECO:0000256" key="9">
    <source>
        <dbReference type="SAM" id="Phobius"/>
    </source>
</evidence>
<dbReference type="Proteomes" id="UP000198832">
    <property type="component" value="Unassembled WGS sequence"/>
</dbReference>
<keyword evidence="3" id="KW-0597">Phosphoprotein</keyword>
<protein>
    <recommendedName>
        <fullName evidence="2">histidine kinase</fullName>
        <ecNumber evidence="2">2.7.13.3</ecNumber>
    </recommendedName>
</protein>
<keyword evidence="9" id="KW-0472">Membrane</keyword>
<reference evidence="12 13" key="1">
    <citation type="submission" date="2016-10" db="EMBL/GenBank/DDBJ databases">
        <authorList>
            <person name="de Groot N.N."/>
        </authorList>
    </citation>
    <scope>NUCLEOTIDE SEQUENCE [LARGE SCALE GENOMIC DNA]</scope>
    <source>
        <strain evidence="12 13">CGMCC 1.7056</strain>
    </source>
</reference>
<evidence type="ECO:0000313" key="13">
    <source>
        <dbReference type="Proteomes" id="UP000198832"/>
    </source>
</evidence>
<feature type="transmembrane region" description="Helical" evidence="9">
    <location>
        <begin position="27"/>
        <end position="58"/>
    </location>
</feature>
<keyword evidence="4" id="KW-0808">Transferase</keyword>
<organism evidence="12 13">
    <name type="scientific">Nocardioides terrae</name>
    <dbReference type="NCBI Taxonomy" id="574651"/>
    <lineage>
        <taxon>Bacteria</taxon>
        <taxon>Bacillati</taxon>
        <taxon>Actinomycetota</taxon>
        <taxon>Actinomycetes</taxon>
        <taxon>Propionibacteriales</taxon>
        <taxon>Nocardioidaceae</taxon>
        <taxon>Nocardioides</taxon>
    </lineage>
</organism>
<gene>
    <name evidence="12" type="ORF">SAMN04487968_103304</name>
</gene>
<dbReference type="Pfam" id="PF07730">
    <property type="entry name" value="HisKA_3"/>
    <property type="match status" value="1"/>
</dbReference>
<evidence type="ECO:0000256" key="1">
    <source>
        <dbReference type="ARBA" id="ARBA00000085"/>
    </source>
</evidence>
<dbReference type="GO" id="GO:0016020">
    <property type="term" value="C:membrane"/>
    <property type="evidence" value="ECO:0007669"/>
    <property type="project" value="InterPro"/>
</dbReference>
<proteinExistence type="predicted"/>
<keyword evidence="7" id="KW-0067">ATP-binding</keyword>
<accession>A0A1I1GG16</accession>
<dbReference type="RefSeq" id="WP_217645245.1">
    <property type="nucleotide sequence ID" value="NZ_FOLB01000003.1"/>
</dbReference>
<evidence type="ECO:0000256" key="7">
    <source>
        <dbReference type="ARBA" id="ARBA00022840"/>
    </source>
</evidence>
<dbReference type="PANTHER" id="PTHR24421:SF10">
    <property type="entry name" value="NITRATE_NITRITE SENSOR PROTEIN NARQ"/>
    <property type="match status" value="1"/>
</dbReference>
<feature type="domain" description="Signal transduction histidine kinase subgroup 3 dimerisation and phosphoacceptor" evidence="10">
    <location>
        <begin position="190"/>
        <end position="257"/>
    </location>
</feature>
<dbReference type="Gene3D" id="3.30.565.10">
    <property type="entry name" value="Histidine kinase-like ATPase, C-terminal domain"/>
    <property type="match status" value="1"/>
</dbReference>
<dbReference type="EC" id="2.7.13.3" evidence="2"/>
<keyword evidence="5" id="KW-0547">Nucleotide-binding</keyword>
<dbReference type="InterPro" id="IPR036890">
    <property type="entry name" value="HATPase_C_sf"/>
</dbReference>
<dbReference type="Pfam" id="PF13796">
    <property type="entry name" value="Sensor"/>
    <property type="match status" value="1"/>
</dbReference>
<keyword evidence="9" id="KW-0812">Transmembrane</keyword>
<dbReference type="GO" id="GO:0046983">
    <property type="term" value="F:protein dimerization activity"/>
    <property type="evidence" value="ECO:0007669"/>
    <property type="project" value="InterPro"/>
</dbReference>
<dbReference type="InterPro" id="IPR011712">
    <property type="entry name" value="Sig_transdc_His_kin_sub3_dim/P"/>
</dbReference>
<dbReference type="EMBL" id="FOLB01000003">
    <property type="protein sequence ID" value="SFC08110.1"/>
    <property type="molecule type" value="Genomic_DNA"/>
</dbReference>
<keyword evidence="9" id="KW-1133">Transmembrane helix</keyword>
<dbReference type="InterPro" id="IPR025828">
    <property type="entry name" value="Put_sensor_dom"/>
</dbReference>
<dbReference type="InterPro" id="IPR050482">
    <property type="entry name" value="Sensor_HK_TwoCompSys"/>
</dbReference>
<dbReference type="CDD" id="cd16917">
    <property type="entry name" value="HATPase_UhpB-NarQ-NarX-like"/>
    <property type="match status" value="1"/>
</dbReference>
<name>A0A1I1GG16_9ACTN</name>
<evidence type="ECO:0000313" key="12">
    <source>
        <dbReference type="EMBL" id="SFC08110.1"/>
    </source>
</evidence>
<evidence type="ECO:0000256" key="6">
    <source>
        <dbReference type="ARBA" id="ARBA00022777"/>
    </source>
</evidence>
<dbReference type="AlphaFoldDB" id="A0A1I1GG16"/>
<feature type="domain" description="Putative sensor" evidence="11">
    <location>
        <begin position="31"/>
        <end position="143"/>
    </location>
</feature>
<sequence>MTALTAPALTIPTAGRLRLTAYAGQHVLLWVPTLVAFVVTVTGGALALVTIGLVLLVWSVPLLRWVADRHRATAARTLGVPVPADRLPVREGTRLIGRVVVWARDPMTWREIAWALVSLTLGFVLSLIAALLLVLVVTGALWWYGVEPIMRARARLDCLFLTYGRVERLEQRVVDLAESRAEVVDHSAAELRRLERDLHDGAQARLVALSMSLGMAEAAFDADPERARRLVGEARATTTAALGDLRNVVRGIHPPVLADRGVVGAVEALAADLPFEVDVKASLPGRPPAPLESALYFGIAECLANVGKHAEAAHAWVHLRHHEGVLSAVVGDDGRGGADPGAGTGMLGVMRRLTAFDGTVSVSSPVGGPTLVTLEVPCALSSPKTTPSSGPA</sequence>
<feature type="transmembrane region" description="Helical" evidence="9">
    <location>
        <begin position="112"/>
        <end position="145"/>
    </location>
</feature>
<comment type="catalytic activity">
    <reaction evidence="1">
        <text>ATP + protein L-histidine = ADP + protein N-phospho-L-histidine.</text>
        <dbReference type="EC" id="2.7.13.3"/>
    </reaction>
</comment>
<dbReference type="GO" id="GO:0005524">
    <property type="term" value="F:ATP binding"/>
    <property type="evidence" value="ECO:0007669"/>
    <property type="project" value="UniProtKB-KW"/>
</dbReference>
<dbReference type="PANTHER" id="PTHR24421">
    <property type="entry name" value="NITRATE/NITRITE SENSOR PROTEIN NARX-RELATED"/>
    <property type="match status" value="1"/>
</dbReference>
<evidence type="ECO:0000256" key="8">
    <source>
        <dbReference type="ARBA" id="ARBA00023012"/>
    </source>
</evidence>
<evidence type="ECO:0000256" key="5">
    <source>
        <dbReference type="ARBA" id="ARBA00022741"/>
    </source>
</evidence>
<dbReference type="SUPFAM" id="SSF55874">
    <property type="entry name" value="ATPase domain of HSP90 chaperone/DNA topoisomerase II/histidine kinase"/>
    <property type="match status" value="1"/>
</dbReference>
<dbReference type="GO" id="GO:0000155">
    <property type="term" value="F:phosphorelay sensor kinase activity"/>
    <property type="evidence" value="ECO:0007669"/>
    <property type="project" value="InterPro"/>
</dbReference>
<keyword evidence="8" id="KW-0902">Two-component regulatory system</keyword>
<evidence type="ECO:0000256" key="3">
    <source>
        <dbReference type="ARBA" id="ARBA00022553"/>
    </source>
</evidence>
<keyword evidence="6 12" id="KW-0418">Kinase</keyword>
<evidence type="ECO:0000256" key="2">
    <source>
        <dbReference type="ARBA" id="ARBA00012438"/>
    </source>
</evidence>